<protein>
    <submittedName>
        <fullName evidence="1">Uncharacterized protein</fullName>
    </submittedName>
</protein>
<dbReference type="EMBL" id="BGPR01010029">
    <property type="protein sequence ID" value="GBN43857.1"/>
    <property type="molecule type" value="Genomic_DNA"/>
</dbReference>
<evidence type="ECO:0000313" key="1">
    <source>
        <dbReference type="EMBL" id="GBN43857.1"/>
    </source>
</evidence>
<evidence type="ECO:0000313" key="2">
    <source>
        <dbReference type="Proteomes" id="UP000499080"/>
    </source>
</evidence>
<sequence length="95" mass="10671">MRGGKLQMSLSSTIAVTNWPFQLSCQLVNIADRINAPSKCELCSFTRFIQAKGWFVENDQCSCFLSDLTTTTKSHSDFWSCLIHDKARPHSAVVN</sequence>
<proteinExistence type="predicted"/>
<accession>A0A4Y2P0L7</accession>
<name>A0A4Y2P0L7_ARAVE</name>
<dbReference type="AlphaFoldDB" id="A0A4Y2P0L7"/>
<dbReference type="Proteomes" id="UP000499080">
    <property type="component" value="Unassembled WGS sequence"/>
</dbReference>
<organism evidence="1 2">
    <name type="scientific">Araneus ventricosus</name>
    <name type="common">Orbweaver spider</name>
    <name type="synonym">Epeira ventricosa</name>
    <dbReference type="NCBI Taxonomy" id="182803"/>
    <lineage>
        <taxon>Eukaryota</taxon>
        <taxon>Metazoa</taxon>
        <taxon>Ecdysozoa</taxon>
        <taxon>Arthropoda</taxon>
        <taxon>Chelicerata</taxon>
        <taxon>Arachnida</taxon>
        <taxon>Araneae</taxon>
        <taxon>Araneomorphae</taxon>
        <taxon>Entelegynae</taxon>
        <taxon>Araneoidea</taxon>
        <taxon>Araneidae</taxon>
        <taxon>Araneus</taxon>
    </lineage>
</organism>
<keyword evidence="2" id="KW-1185">Reference proteome</keyword>
<comment type="caution">
    <text evidence="1">The sequence shown here is derived from an EMBL/GenBank/DDBJ whole genome shotgun (WGS) entry which is preliminary data.</text>
</comment>
<reference evidence="1 2" key="1">
    <citation type="journal article" date="2019" name="Sci. Rep.">
        <title>Orb-weaving spider Araneus ventricosus genome elucidates the spidroin gene catalogue.</title>
        <authorList>
            <person name="Kono N."/>
            <person name="Nakamura H."/>
            <person name="Ohtoshi R."/>
            <person name="Moran D.A.P."/>
            <person name="Shinohara A."/>
            <person name="Yoshida Y."/>
            <person name="Fujiwara M."/>
            <person name="Mori M."/>
            <person name="Tomita M."/>
            <person name="Arakawa K."/>
        </authorList>
    </citation>
    <scope>NUCLEOTIDE SEQUENCE [LARGE SCALE GENOMIC DNA]</scope>
</reference>
<gene>
    <name evidence="1" type="ORF">AVEN_10999_1</name>
</gene>